<gene>
    <name evidence="2" type="ORF">OW157_03265</name>
</gene>
<dbReference type="Pfam" id="PF04230">
    <property type="entry name" value="PS_pyruv_trans"/>
    <property type="match status" value="1"/>
</dbReference>
<dbReference type="InterPro" id="IPR007345">
    <property type="entry name" value="Polysacch_pyruvyl_Trfase"/>
</dbReference>
<evidence type="ECO:0000313" key="2">
    <source>
        <dbReference type="EMBL" id="MCZ0725587.1"/>
    </source>
</evidence>
<evidence type="ECO:0000313" key="3">
    <source>
        <dbReference type="Proteomes" id="UP001146670"/>
    </source>
</evidence>
<dbReference type="Proteomes" id="UP001146670">
    <property type="component" value="Unassembled WGS sequence"/>
</dbReference>
<dbReference type="GO" id="GO:0016740">
    <property type="term" value="F:transferase activity"/>
    <property type="evidence" value="ECO:0007669"/>
    <property type="project" value="UniProtKB-KW"/>
</dbReference>
<protein>
    <submittedName>
        <fullName evidence="2">Polysaccharide pyruvyl transferase family protein</fullName>
    </submittedName>
</protein>
<organism evidence="2 3">
    <name type="scientific">Aerococcus kribbianus</name>
    <dbReference type="NCBI Taxonomy" id="2999064"/>
    <lineage>
        <taxon>Bacteria</taxon>
        <taxon>Bacillati</taxon>
        <taxon>Bacillota</taxon>
        <taxon>Bacilli</taxon>
        <taxon>Lactobacillales</taxon>
        <taxon>Aerococcaceae</taxon>
        <taxon>Aerococcus</taxon>
    </lineage>
</organism>
<name>A0A9X3FW35_9LACT</name>
<evidence type="ECO:0000259" key="1">
    <source>
        <dbReference type="Pfam" id="PF04230"/>
    </source>
</evidence>
<dbReference type="AlphaFoldDB" id="A0A9X3FW35"/>
<sequence length="376" mass="42979">MSKYYVVLTGAQKNAGDYLITERCKQILRRERPDYELVQLSRSEALEPHLELINNANALILMGGPAVSRDFYPTTYRLTEDLDDIKVPIIPMAVGWNSKGGSLKDALHFSFNEKSKQLLNRFKNNGASISVRDAYTKTILNNSGIHNVLLTGCASWYVPDCFDYDLRIKEVKKIAITPAQDVRFSQMSKDMMKTVQEEYPEAEIICVFHRGIGKEDQFTSAEDAKNTQDLADYAQSLGINSYDIAFSYDNYAIYDDVDMHIGFRLHAHLYFLSYRKPSLMLHEDGRGKSMSDTIGLKGVDAFLPSLWKKAATASNLLLKRLKSDKRLYADLNPEAIEELRHLINMHRSTGYHFMNGVYKNFDDNYAIMQEFTKQLP</sequence>
<reference evidence="2" key="1">
    <citation type="submission" date="2022-12" db="EMBL/GenBank/DDBJ databases">
        <title>Description and comparative metabolic analysis of Aerococcus sp. nov., isolated from the feces of a pig.</title>
        <authorList>
            <person name="Chang Y.-H."/>
        </authorList>
    </citation>
    <scope>NUCLEOTIDE SEQUENCE</scope>
    <source>
        <strain evidence="2">YH-aer222</strain>
    </source>
</reference>
<dbReference type="RefSeq" id="WP_268751902.1">
    <property type="nucleotide sequence ID" value="NZ_JAPRFQ010000001.1"/>
</dbReference>
<dbReference type="EMBL" id="JAPRFR010000001">
    <property type="protein sequence ID" value="MCZ0725587.1"/>
    <property type="molecule type" value="Genomic_DNA"/>
</dbReference>
<comment type="caution">
    <text evidence="2">The sequence shown here is derived from an EMBL/GenBank/DDBJ whole genome shotgun (WGS) entry which is preliminary data.</text>
</comment>
<keyword evidence="2" id="KW-0808">Transferase</keyword>
<keyword evidence="3" id="KW-1185">Reference proteome</keyword>
<accession>A0A9X3FW35</accession>
<feature type="domain" description="Polysaccharide pyruvyl transferase" evidence="1">
    <location>
        <begin position="14"/>
        <end position="281"/>
    </location>
</feature>
<proteinExistence type="predicted"/>